<evidence type="ECO:0000256" key="7">
    <source>
        <dbReference type="ARBA" id="ARBA00022801"/>
    </source>
</evidence>
<dbReference type="NCBIfam" id="NF002211">
    <property type="entry name" value="PRK01103.1"/>
    <property type="match status" value="1"/>
</dbReference>
<dbReference type="FunFam" id="1.10.8.50:FF:000003">
    <property type="entry name" value="Formamidopyrimidine-DNA glycosylase"/>
    <property type="match status" value="1"/>
</dbReference>
<keyword evidence="7 15" id="KW-0378">Hydrolase</keyword>
<keyword evidence="10 15" id="KW-0234">DNA repair</keyword>
<dbReference type="Gene3D" id="1.10.8.50">
    <property type="match status" value="1"/>
</dbReference>
<name>A0A0A5GAQ1_9BACI</name>
<dbReference type="GO" id="GO:0008270">
    <property type="term" value="F:zinc ion binding"/>
    <property type="evidence" value="ECO:0007669"/>
    <property type="project" value="UniProtKB-UniRule"/>
</dbReference>
<protein>
    <recommendedName>
        <fullName evidence="15">Formamidopyrimidine-DNA glycosylase</fullName>
        <shortName evidence="15">Fapy-DNA glycosylase</shortName>
        <ecNumber evidence="15">3.2.2.23</ecNumber>
    </recommendedName>
    <alternativeName>
        <fullName evidence="15">DNA-(apurinic or apyrimidinic site) lyase MutM</fullName>
        <shortName evidence="15">AP lyase MutM</shortName>
        <ecNumber evidence="15">4.2.99.18</ecNumber>
    </alternativeName>
</protein>
<dbReference type="SMART" id="SM00898">
    <property type="entry name" value="Fapy_DNA_glyco"/>
    <property type="match status" value="1"/>
</dbReference>
<keyword evidence="8 15" id="KW-0862">Zinc</keyword>
<evidence type="ECO:0000256" key="10">
    <source>
        <dbReference type="ARBA" id="ARBA00023204"/>
    </source>
</evidence>
<feature type="active site" description="Schiff-base intermediate with DNA" evidence="15">
    <location>
        <position position="2"/>
    </location>
</feature>
<dbReference type="PANTHER" id="PTHR22993:SF9">
    <property type="entry name" value="FORMAMIDOPYRIMIDINE-DNA GLYCOSYLASE"/>
    <property type="match status" value="1"/>
</dbReference>
<comment type="similarity">
    <text evidence="2 15">Belongs to the FPG family.</text>
</comment>
<feature type="active site" description="Proton donor; for delta-elimination activity" evidence="15">
    <location>
        <position position="264"/>
    </location>
</feature>
<accession>A0A0A5GAQ1</accession>
<feature type="domain" description="Formamidopyrimidine-DNA glycosylase catalytic" evidence="17">
    <location>
        <begin position="2"/>
        <end position="115"/>
    </location>
</feature>
<evidence type="ECO:0000256" key="4">
    <source>
        <dbReference type="ARBA" id="ARBA00022723"/>
    </source>
</evidence>
<dbReference type="Pfam" id="PF06827">
    <property type="entry name" value="zf-FPG_IleRS"/>
    <property type="match status" value="1"/>
</dbReference>
<dbReference type="InterPro" id="IPR010663">
    <property type="entry name" value="Znf_FPG/IleRS"/>
</dbReference>
<feature type="domain" description="FPG-type" evidence="16">
    <location>
        <begin position="240"/>
        <end position="274"/>
    </location>
</feature>
<comment type="function">
    <text evidence="15">Involved in base excision repair of DNA damaged by oxidation or by mutagenic agents. Acts as DNA glycosylase that recognizes and removes damaged bases. Has a preference for oxidized purines, such as 7,8-dihydro-8-oxoguanine (8-oxoG). Has AP (apurinic/apyrimidinic) lyase activity and introduces nicks in the DNA strand. Cleaves the DNA backbone by beta-delta elimination to generate a single-strand break at the site of the removed base with both 3'- and 5'-phosphates.</text>
</comment>
<comment type="cofactor">
    <cofactor evidence="15">
        <name>Zn(2+)</name>
        <dbReference type="ChEBI" id="CHEBI:29105"/>
    </cofactor>
    <text evidence="15">Binds 1 zinc ion per subunit.</text>
</comment>
<keyword evidence="12 15" id="KW-0511">Multifunctional enzyme</keyword>
<evidence type="ECO:0000256" key="5">
    <source>
        <dbReference type="ARBA" id="ARBA00022763"/>
    </source>
</evidence>
<dbReference type="Gene3D" id="3.20.190.10">
    <property type="entry name" value="MutM-like, N-terminal"/>
    <property type="match status" value="1"/>
</dbReference>
<dbReference type="STRING" id="1385512.N784_01795"/>
<dbReference type="OrthoDB" id="9800855at2"/>
<keyword evidence="9 15" id="KW-0238">DNA-binding</keyword>
<dbReference type="HAMAP" id="MF_00103">
    <property type="entry name" value="Fapy_DNA_glycosyl"/>
    <property type="match status" value="1"/>
</dbReference>
<dbReference type="SUPFAM" id="SSF57716">
    <property type="entry name" value="Glucocorticoid receptor-like (DNA-binding domain)"/>
    <property type="match status" value="1"/>
</dbReference>
<dbReference type="SUPFAM" id="SSF81624">
    <property type="entry name" value="N-terminal domain of MutM-like DNA repair proteins"/>
    <property type="match status" value="1"/>
</dbReference>
<proteinExistence type="inferred from homology"/>
<evidence type="ECO:0000256" key="3">
    <source>
        <dbReference type="ARBA" id="ARBA00011245"/>
    </source>
</evidence>
<dbReference type="NCBIfam" id="TIGR00577">
    <property type="entry name" value="fpg"/>
    <property type="match status" value="1"/>
</dbReference>
<evidence type="ECO:0000256" key="12">
    <source>
        <dbReference type="ARBA" id="ARBA00023268"/>
    </source>
</evidence>
<evidence type="ECO:0000259" key="16">
    <source>
        <dbReference type="PROSITE" id="PS51066"/>
    </source>
</evidence>
<dbReference type="InterPro" id="IPR012319">
    <property type="entry name" value="FPG_cat"/>
</dbReference>
<dbReference type="RefSeq" id="WP_036831409.1">
    <property type="nucleotide sequence ID" value="NZ_AVPG01000001.1"/>
</dbReference>
<dbReference type="SMART" id="SM01232">
    <property type="entry name" value="H2TH"/>
    <property type="match status" value="1"/>
</dbReference>
<dbReference type="Pfam" id="PF06831">
    <property type="entry name" value="H2TH"/>
    <property type="match status" value="1"/>
</dbReference>
<dbReference type="InterPro" id="IPR000214">
    <property type="entry name" value="Znf_DNA_glyclase/AP_lyase"/>
</dbReference>
<reference evidence="18 19" key="1">
    <citation type="submission" date="2013-08" db="EMBL/GenBank/DDBJ databases">
        <authorList>
            <person name="Huang J."/>
            <person name="Wang G."/>
        </authorList>
    </citation>
    <scope>NUCLEOTIDE SEQUENCE [LARGE SCALE GENOMIC DNA]</scope>
    <source>
        <strain evidence="18 19">JSM 072002</strain>
    </source>
</reference>
<evidence type="ECO:0000256" key="2">
    <source>
        <dbReference type="ARBA" id="ARBA00009409"/>
    </source>
</evidence>
<dbReference type="InterPro" id="IPR010979">
    <property type="entry name" value="Ribosomal_uS13-like_H2TH"/>
</dbReference>
<keyword evidence="11 15" id="KW-0456">Lyase</keyword>
<organism evidence="18 19">
    <name type="scientific">Pontibacillus litoralis JSM 072002</name>
    <dbReference type="NCBI Taxonomy" id="1385512"/>
    <lineage>
        <taxon>Bacteria</taxon>
        <taxon>Bacillati</taxon>
        <taxon>Bacillota</taxon>
        <taxon>Bacilli</taxon>
        <taxon>Bacillales</taxon>
        <taxon>Bacillaceae</taxon>
        <taxon>Pontibacillus</taxon>
    </lineage>
</organism>
<dbReference type="InterPro" id="IPR020629">
    <property type="entry name" value="FPG_Glyclase"/>
</dbReference>
<keyword evidence="13 15" id="KW-0326">Glycosidase</keyword>
<dbReference type="InterPro" id="IPR035937">
    <property type="entry name" value="FPG_N"/>
</dbReference>
<comment type="caution">
    <text evidence="18">The sequence shown here is derived from an EMBL/GenBank/DDBJ whole genome shotgun (WGS) entry which is preliminary data.</text>
</comment>
<evidence type="ECO:0000256" key="8">
    <source>
        <dbReference type="ARBA" id="ARBA00022833"/>
    </source>
</evidence>
<feature type="active site" description="Proton donor; for beta-elimination activity" evidence="15">
    <location>
        <position position="60"/>
    </location>
</feature>
<keyword evidence="6 15" id="KW-0863">Zinc-finger</keyword>
<evidence type="ECO:0000256" key="15">
    <source>
        <dbReference type="HAMAP-Rule" id="MF_00103"/>
    </source>
</evidence>
<feature type="active site" description="Proton donor" evidence="15">
    <location>
        <position position="3"/>
    </location>
</feature>
<evidence type="ECO:0000256" key="6">
    <source>
        <dbReference type="ARBA" id="ARBA00022771"/>
    </source>
</evidence>
<dbReference type="EC" id="3.2.2.23" evidence="15"/>
<gene>
    <name evidence="15" type="primary">mutM</name>
    <name evidence="15" type="synonym">fpg</name>
    <name evidence="18" type="ORF">N784_01795</name>
</gene>
<feature type="binding site" evidence="15">
    <location>
        <position position="112"/>
    </location>
    <ligand>
        <name>DNA</name>
        <dbReference type="ChEBI" id="CHEBI:16991"/>
    </ligand>
</feature>
<dbReference type="GO" id="GO:0003690">
    <property type="term" value="F:double-stranded DNA binding"/>
    <property type="evidence" value="ECO:0007669"/>
    <property type="project" value="UniProtKB-ARBA"/>
</dbReference>
<sequence>MPELPEVETIKKTLEHLVIGKTIEDITVNWPKIIQHPDDIKAFTIILKGQTIQRMDRRGKFLLFYLDTHVLISHLRMEGKYGVFGASDSLDKHTHVVFHFTNGEQLRYKDVRKFGTMHVYSIGEEFDDTPIAKLGPEPFDASFTDAYLLQRLSRTNRTIKTVLLDQTIVTGLGNIYVDEALFRSCIHPLRVAKELSKAEVKVLRQEIIDTLQEAVDQGGTTIRSYVNTQGQIGMFQHELYVYGRESEACRRCLTPITKMKVGGRGTHVCLQCQHLYK</sequence>
<dbReference type="Pfam" id="PF01149">
    <property type="entry name" value="Fapy_DNA_glyco"/>
    <property type="match status" value="1"/>
</dbReference>
<comment type="catalytic activity">
    <reaction evidence="1 15">
        <text>Hydrolysis of DNA containing ring-opened 7-methylguanine residues, releasing 2,6-diamino-4-hydroxy-5-(N-methyl)formamidopyrimidine.</text>
        <dbReference type="EC" id="3.2.2.23"/>
    </reaction>
</comment>
<dbReference type="EMBL" id="AVPG01000001">
    <property type="protein sequence ID" value="KGX89084.1"/>
    <property type="molecule type" value="Genomic_DNA"/>
</dbReference>
<evidence type="ECO:0000313" key="18">
    <source>
        <dbReference type="EMBL" id="KGX89084.1"/>
    </source>
</evidence>
<evidence type="ECO:0000256" key="1">
    <source>
        <dbReference type="ARBA" id="ARBA00001668"/>
    </source>
</evidence>
<evidence type="ECO:0000256" key="13">
    <source>
        <dbReference type="ARBA" id="ARBA00023295"/>
    </source>
</evidence>
<dbReference type="eggNOG" id="COG0266">
    <property type="taxonomic scope" value="Bacteria"/>
</dbReference>
<dbReference type="Proteomes" id="UP000030401">
    <property type="component" value="Unassembled WGS sequence"/>
</dbReference>
<dbReference type="InterPro" id="IPR015886">
    <property type="entry name" value="H2TH_FPG"/>
</dbReference>
<evidence type="ECO:0000256" key="11">
    <source>
        <dbReference type="ARBA" id="ARBA00023239"/>
    </source>
</evidence>
<dbReference type="FunFam" id="3.20.190.10:FF:000001">
    <property type="entry name" value="Formamidopyrimidine-DNA glycosylase"/>
    <property type="match status" value="1"/>
</dbReference>
<evidence type="ECO:0000259" key="17">
    <source>
        <dbReference type="PROSITE" id="PS51068"/>
    </source>
</evidence>
<dbReference type="PANTHER" id="PTHR22993">
    <property type="entry name" value="FORMAMIDOPYRIMIDINE-DNA GLYCOSYLASE"/>
    <property type="match status" value="1"/>
</dbReference>
<dbReference type="CDD" id="cd08966">
    <property type="entry name" value="EcFpg-like_N"/>
    <property type="match status" value="1"/>
</dbReference>
<comment type="subunit">
    <text evidence="3 15">Monomer.</text>
</comment>
<dbReference type="GO" id="GO:0034039">
    <property type="term" value="F:8-oxo-7,8-dihydroguanine DNA N-glycosylase activity"/>
    <property type="evidence" value="ECO:0007669"/>
    <property type="project" value="TreeGrafter"/>
</dbReference>
<keyword evidence="19" id="KW-1185">Reference proteome</keyword>
<comment type="caution">
    <text evidence="15">Lacks conserved residue(s) required for the propagation of feature annotation.</text>
</comment>
<dbReference type="EC" id="4.2.99.18" evidence="15"/>
<keyword evidence="4 15" id="KW-0479">Metal-binding</keyword>
<dbReference type="SUPFAM" id="SSF46946">
    <property type="entry name" value="S13-like H2TH domain"/>
    <property type="match status" value="1"/>
</dbReference>
<dbReference type="GO" id="GO:0003684">
    <property type="term" value="F:damaged DNA binding"/>
    <property type="evidence" value="ECO:0007669"/>
    <property type="project" value="InterPro"/>
</dbReference>
<dbReference type="PROSITE" id="PS51068">
    <property type="entry name" value="FPG_CAT"/>
    <property type="match status" value="1"/>
</dbReference>
<evidence type="ECO:0000313" key="19">
    <source>
        <dbReference type="Proteomes" id="UP000030401"/>
    </source>
</evidence>
<dbReference type="GO" id="GO:0006284">
    <property type="term" value="P:base-excision repair"/>
    <property type="evidence" value="ECO:0007669"/>
    <property type="project" value="InterPro"/>
</dbReference>
<evidence type="ECO:0000256" key="14">
    <source>
        <dbReference type="ARBA" id="ARBA00044632"/>
    </source>
</evidence>
<evidence type="ECO:0000256" key="9">
    <source>
        <dbReference type="ARBA" id="ARBA00023125"/>
    </source>
</evidence>
<dbReference type="AlphaFoldDB" id="A0A0A5GAQ1"/>
<keyword evidence="5 15" id="KW-0227">DNA damage</keyword>
<comment type="catalytic activity">
    <reaction evidence="14 15">
        <text>2'-deoxyribonucleotide-(2'-deoxyribose 5'-phosphate)-2'-deoxyribonucleotide-DNA = a 3'-end 2'-deoxyribonucleotide-(2,3-dehydro-2,3-deoxyribose 5'-phosphate)-DNA + a 5'-end 5'-phospho-2'-deoxyribonucleoside-DNA + H(+)</text>
        <dbReference type="Rhea" id="RHEA:66592"/>
        <dbReference type="Rhea" id="RHEA-COMP:13180"/>
        <dbReference type="Rhea" id="RHEA-COMP:16897"/>
        <dbReference type="Rhea" id="RHEA-COMP:17067"/>
        <dbReference type="ChEBI" id="CHEBI:15378"/>
        <dbReference type="ChEBI" id="CHEBI:136412"/>
        <dbReference type="ChEBI" id="CHEBI:157695"/>
        <dbReference type="ChEBI" id="CHEBI:167181"/>
        <dbReference type="EC" id="4.2.99.18"/>
    </reaction>
</comment>
<dbReference type="PROSITE" id="PS51066">
    <property type="entry name" value="ZF_FPG_2"/>
    <property type="match status" value="1"/>
</dbReference>
<dbReference type="GO" id="GO:0140078">
    <property type="term" value="F:class I DNA-(apurinic or apyrimidinic site) endonuclease activity"/>
    <property type="evidence" value="ECO:0007669"/>
    <property type="project" value="UniProtKB-EC"/>
</dbReference>
<feature type="binding site" evidence="15">
    <location>
        <position position="93"/>
    </location>
    <ligand>
        <name>DNA</name>
        <dbReference type="ChEBI" id="CHEBI:16991"/>
    </ligand>
</feature>